<evidence type="ECO:0000313" key="2">
    <source>
        <dbReference type="EMBL" id="ORM52629.1"/>
    </source>
</evidence>
<proteinExistence type="predicted"/>
<comment type="caution">
    <text evidence="2">The sequence shown here is derived from an EMBL/GenBank/DDBJ whole genome shotgun (WGS) entry which is preliminary data.</text>
</comment>
<evidence type="ECO:0000256" key="1">
    <source>
        <dbReference type="SAM" id="MobiDB-lite"/>
    </source>
</evidence>
<protein>
    <submittedName>
        <fullName evidence="2">Uncharacterized protein</fullName>
    </submittedName>
</protein>
<dbReference type="Proteomes" id="UP000193933">
    <property type="component" value="Unassembled WGS sequence"/>
</dbReference>
<dbReference type="AlphaFoldDB" id="A0A1X1BVT1"/>
<feature type="compositionally biased region" description="Basic residues" evidence="1">
    <location>
        <begin position="65"/>
        <end position="82"/>
    </location>
</feature>
<organism evidence="2 3">
    <name type="scientific">Pantoea conspicua</name>
    <dbReference type="NCBI Taxonomy" id="472705"/>
    <lineage>
        <taxon>Bacteria</taxon>
        <taxon>Pseudomonadati</taxon>
        <taxon>Pseudomonadota</taxon>
        <taxon>Gammaproteobacteria</taxon>
        <taxon>Enterobacterales</taxon>
        <taxon>Erwiniaceae</taxon>
        <taxon>Pantoea</taxon>
    </lineage>
</organism>
<dbReference type="EMBL" id="MLFN01000028">
    <property type="protein sequence ID" value="ORM52629.1"/>
    <property type="molecule type" value="Genomic_DNA"/>
</dbReference>
<evidence type="ECO:0000313" key="3">
    <source>
        <dbReference type="Proteomes" id="UP000193933"/>
    </source>
</evidence>
<dbReference type="RefSeq" id="WP_094120893.1">
    <property type="nucleotide sequence ID" value="NZ_MLFN01000028.1"/>
</dbReference>
<gene>
    <name evidence="2" type="ORF">HA41_11125</name>
</gene>
<name>A0A1X1BVT1_9GAMM</name>
<accession>A0A1X1BVT1</accession>
<feature type="region of interest" description="Disordered" evidence="1">
    <location>
        <begin position="57"/>
        <end position="82"/>
    </location>
</feature>
<sequence length="82" mass="9225">MKKIALMGAIVGSLSWVARRPPTVPVPQVRTLLVGDTRPPAQEEIKQGIRRLATSIAEAQQHRSAEKKRRQAAQKRKQKRGY</sequence>
<keyword evidence="3" id="KW-1185">Reference proteome</keyword>
<reference evidence="2 3" key="1">
    <citation type="journal article" date="2017" name="Antonie Van Leeuwenhoek">
        <title>Phylogenomic resolution of the bacterial genus Pantoea and its relationship with Erwinia and Tatumella.</title>
        <authorList>
            <person name="Palmer M."/>
            <person name="Steenkamp E.T."/>
            <person name="Coetzee M.P."/>
            <person name="Chan W.Y."/>
            <person name="van Zyl E."/>
            <person name="De Maayer P."/>
            <person name="Coutinho T.A."/>
            <person name="Blom J."/>
            <person name="Smits T.H."/>
            <person name="Duffy B."/>
            <person name="Venter S.N."/>
        </authorList>
    </citation>
    <scope>NUCLEOTIDE SEQUENCE [LARGE SCALE GENOMIC DNA]</scope>
    <source>
        <strain evidence="2 3">LMG 24534</strain>
    </source>
</reference>